<dbReference type="AlphaFoldDB" id="A0A9N8Z4N9"/>
<keyword evidence="2" id="KW-1185">Reference proteome</keyword>
<accession>A0A9N8Z4N9</accession>
<evidence type="ECO:0000313" key="2">
    <source>
        <dbReference type="Proteomes" id="UP000789405"/>
    </source>
</evidence>
<sequence length="116" mass="13651">MNYLTNKYYSNETLSTTYRQPVYGVATTKKITNIGYHNSYDVHFPNTNNFIDRYLDTHITEQLPIGLITDTTMLPTRNKDLTVKFHHQIVQQIQEDIWKPSRASFTNIHLDTKPYP</sequence>
<name>A0A9N8Z4N9_9GLOM</name>
<dbReference type="EMBL" id="CAJVPY010000446">
    <property type="protein sequence ID" value="CAG8473219.1"/>
    <property type="molecule type" value="Genomic_DNA"/>
</dbReference>
<comment type="caution">
    <text evidence="1">The sequence shown here is derived from an EMBL/GenBank/DDBJ whole genome shotgun (WGS) entry which is preliminary data.</text>
</comment>
<reference evidence="1" key="1">
    <citation type="submission" date="2021-06" db="EMBL/GenBank/DDBJ databases">
        <authorList>
            <person name="Kallberg Y."/>
            <person name="Tangrot J."/>
            <person name="Rosling A."/>
        </authorList>
    </citation>
    <scope>NUCLEOTIDE SEQUENCE</scope>
    <source>
        <strain evidence="1">MA453B</strain>
    </source>
</reference>
<proteinExistence type="predicted"/>
<dbReference type="Proteomes" id="UP000789405">
    <property type="component" value="Unassembled WGS sequence"/>
</dbReference>
<evidence type="ECO:0000313" key="1">
    <source>
        <dbReference type="EMBL" id="CAG8473219.1"/>
    </source>
</evidence>
<protein>
    <submittedName>
        <fullName evidence="1">21616_t:CDS:1</fullName>
    </submittedName>
</protein>
<gene>
    <name evidence="1" type="ORF">DERYTH_LOCUS1559</name>
</gene>
<organism evidence="1 2">
    <name type="scientific">Dentiscutata erythropus</name>
    <dbReference type="NCBI Taxonomy" id="1348616"/>
    <lineage>
        <taxon>Eukaryota</taxon>
        <taxon>Fungi</taxon>
        <taxon>Fungi incertae sedis</taxon>
        <taxon>Mucoromycota</taxon>
        <taxon>Glomeromycotina</taxon>
        <taxon>Glomeromycetes</taxon>
        <taxon>Diversisporales</taxon>
        <taxon>Gigasporaceae</taxon>
        <taxon>Dentiscutata</taxon>
    </lineage>
</organism>